<comment type="caution">
    <text evidence="1">The sequence shown here is derived from an EMBL/GenBank/DDBJ whole genome shotgun (WGS) entry which is preliminary data.</text>
</comment>
<protein>
    <submittedName>
        <fullName evidence="1">Uncharacterized protein</fullName>
    </submittedName>
</protein>
<evidence type="ECO:0000313" key="1">
    <source>
        <dbReference type="EMBL" id="PSN84373.1"/>
    </source>
</evidence>
<dbReference type="EMBL" id="NEXC01000004">
    <property type="protein sequence ID" value="PSN84373.1"/>
    <property type="molecule type" value="Genomic_DNA"/>
</dbReference>
<name>A0A2R6ADJ5_9ARCH</name>
<proteinExistence type="predicted"/>
<dbReference type="AlphaFoldDB" id="A0A2R6ADJ5"/>
<organism evidence="1 2">
    <name type="scientific">Candidatus Marsarchaeota G1 archaeon OSP_D</name>
    <dbReference type="NCBI Taxonomy" id="1978155"/>
    <lineage>
        <taxon>Archaea</taxon>
        <taxon>Candidatus Marsarchaeota</taxon>
        <taxon>Candidatus Marsarchaeota group 1</taxon>
    </lineage>
</organism>
<dbReference type="Proteomes" id="UP000240880">
    <property type="component" value="Unassembled WGS sequence"/>
</dbReference>
<accession>A0A2R6ADJ5</accession>
<gene>
    <name evidence="1" type="ORF">B9Q01_01435</name>
</gene>
<sequence>MIFVTSATLSYKHSSCSVRYHSTILPQSVWLKNTTFEIGGYNITIVYIEGGNPSIFSKNGSSVMNLNPLDDVIITVTHGNNAQSVSYGNYASEAPLFSNSFFHNDVILSTNQNSVNAIASHNVFLNITVAQTCK</sequence>
<evidence type="ECO:0000313" key="2">
    <source>
        <dbReference type="Proteomes" id="UP000240880"/>
    </source>
</evidence>
<reference evidence="1 2" key="1">
    <citation type="submission" date="2017-04" db="EMBL/GenBank/DDBJ databases">
        <title>Novel microbial lineages endemic to geothermal iron-oxide mats fill important gaps in the evolutionary history of Archaea.</title>
        <authorList>
            <person name="Jay Z.J."/>
            <person name="Beam J.P."/>
            <person name="Dlakic M."/>
            <person name="Rusch D.B."/>
            <person name="Kozubal M.A."/>
            <person name="Inskeep W.P."/>
        </authorList>
    </citation>
    <scope>NUCLEOTIDE SEQUENCE [LARGE SCALE GENOMIC DNA]</scope>
    <source>
        <strain evidence="1">OSP_D</strain>
    </source>
</reference>